<dbReference type="AlphaFoldDB" id="A0A6A6UQ30"/>
<reference evidence="6" key="1">
    <citation type="journal article" date="2020" name="Stud. Mycol.">
        <title>101 Dothideomycetes genomes: a test case for predicting lifestyles and emergence of pathogens.</title>
        <authorList>
            <person name="Haridas S."/>
            <person name="Albert R."/>
            <person name="Binder M."/>
            <person name="Bloem J."/>
            <person name="Labutti K."/>
            <person name="Salamov A."/>
            <person name="Andreopoulos B."/>
            <person name="Baker S."/>
            <person name="Barry K."/>
            <person name="Bills G."/>
            <person name="Bluhm B."/>
            <person name="Cannon C."/>
            <person name="Castanera R."/>
            <person name="Culley D."/>
            <person name="Daum C."/>
            <person name="Ezra D."/>
            <person name="Gonzalez J."/>
            <person name="Henrissat B."/>
            <person name="Kuo A."/>
            <person name="Liang C."/>
            <person name="Lipzen A."/>
            <person name="Lutzoni F."/>
            <person name="Magnuson J."/>
            <person name="Mondo S."/>
            <person name="Nolan M."/>
            <person name="Ohm R."/>
            <person name="Pangilinan J."/>
            <person name="Park H.-J."/>
            <person name="Ramirez L."/>
            <person name="Alfaro M."/>
            <person name="Sun H."/>
            <person name="Tritt A."/>
            <person name="Yoshinaga Y."/>
            <person name="Zwiers L.-H."/>
            <person name="Turgeon B."/>
            <person name="Goodwin S."/>
            <person name="Spatafora J."/>
            <person name="Crous P."/>
            <person name="Grigoriev I."/>
        </authorList>
    </citation>
    <scope>NUCLEOTIDE SEQUENCE</scope>
    <source>
        <strain evidence="6">CBS 115976</strain>
    </source>
</reference>
<sequence length="255" mass="28467">MAPQTDIPLTANVLGELLVPQIWKNWKRQSTEGATGTMFLIWAISCPPAGAYAIIQNFNIPIQIQPNILCALAFVAWSQTLFYHNKFKIWKSVTLAFSVAVVSSGVELLLVFIIQRYYRRGVIWPVTFLGIVSDIGILVGLIPPYIELSKRGGQSVGISFRFLAVDMSGALFSLLALAAQHTFDFLGGIQYILVITMETGIILAHLIWFMRPKDDLKPFKSKDKRNCEIIQHDSTRCSPGELEASKTMESPKSIF</sequence>
<dbReference type="SMART" id="SM00679">
    <property type="entry name" value="CTNS"/>
    <property type="match status" value="2"/>
</dbReference>
<evidence type="ECO:0008006" key="8">
    <source>
        <dbReference type="Google" id="ProtNLM"/>
    </source>
</evidence>
<dbReference type="InterPro" id="IPR051415">
    <property type="entry name" value="LAAT-1"/>
</dbReference>
<evidence type="ECO:0000256" key="2">
    <source>
        <dbReference type="ARBA" id="ARBA00022692"/>
    </source>
</evidence>
<comment type="subcellular location">
    <subcellularLocation>
        <location evidence="1">Membrane</location>
        <topology evidence="1">Multi-pass membrane protein</topology>
    </subcellularLocation>
</comment>
<evidence type="ECO:0000256" key="4">
    <source>
        <dbReference type="ARBA" id="ARBA00023136"/>
    </source>
</evidence>
<keyword evidence="7" id="KW-1185">Reference proteome</keyword>
<dbReference type="Proteomes" id="UP000799302">
    <property type="component" value="Unassembled WGS sequence"/>
</dbReference>
<dbReference type="Gene3D" id="1.20.1280.290">
    <property type="match status" value="1"/>
</dbReference>
<feature type="transmembrane region" description="Helical" evidence="5">
    <location>
        <begin position="95"/>
        <end position="117"/>
    </location>
</feature>
<feature type="transmembrane region" description="Helical" evidence="5">
    <location>
        <begin position="123"/>
        <end position="146"/>
    </location>
</feature>
<name>A0A6A6UQ30_9PEZI</name>
<feature type="transmembrane region" description="Helical" evidence="5">
    <location>
        <begin position="158"/>
        <end position="179"/>
    </location>
</feature>
<dbReference type="PANTHER" id="PTHR16201">
    <property type="entry name" value="SEVEN TRANSMEMBRANE PROTEIN 1-RELATED"/>
    <property type="match status" value="1"/>
</dbReference>
<evidence type="ECO:0000256" key="1">
    <source>
        <dbReference type="ARBA" id="ARBA00004141"/>
    </source>
</evidence>
<organism evidence="6 7">
    <name type="scientific">Microthyrium microscopicum</name>
    <dbReference type="NCBI Taxonomy" id="703497"/>
    <lineage>
        <taxon>Eukaryota</taxon>
        <taxon>Fungi</taxon>
        <taxon>Dikarya</taxon>
        <taxon>Ascomycota</taxon>
        <taxon>Pezizomycotina</taxon>
        <taxon>Dothideomycetes</taxon>
        <taxon>Dothideomycetes incertae sedis</taxon>
        <taxon>Microthyriales</taxon>
        <taxon>Microthyriaceae</taxon>
        <taxon>Microthyrium</taxon>
    </lineage>
</organism>
<evidence type="ECO:0000313" key="7">
    <source>
        <dbReference type="Proteomes" id="UP000799302"/>
    </source>
</evidence>
<feature type="transmembrane region" description="Helical" evidence="5">
    <location>
        <begin position="37"/>
        <end position="58"/>
    </location>
</feature>
<feature type="transmembrane region" description="Helical" evidence="5">
    <location>
        <begin position="191"/>
        <end position="210"/>
    </location>
</feature>
<feature type="transmembrane region" description="Helical" evidence="5">
    <location>
        <begin position="64"/>
        <end position="83"/>
    </location>
</feature>
<evidence type="ECO:0000256" key="3">
    <source>
        <dbReference type="ARBA" id="ARBA00022989"/>
    </source>
</evidence>
<dbReference type="PANTHER" id="PTHR16201:SF37">
    <property type="entry name" value="PQ-LOOP REPEAT-CONTAINING PROTEIN"/>
    <property type="match status" value="1"/>
</dbReference>
<accession>A0A6A6UQ30</accession>
<keyword evidence="3 5" id="KW-1133">Transmembrane helix</keyword>
<gene>
    <name evidence="6" type="ORF">BT63DRAFT_451044</name>
</gene>
<evidence type="ECO:0000313" key="6">
    <source>
        <dbReference type="EMBL" id="KAF2673014.1"/>
    </source>
</evidence>
<proteinExistence type="predicted"/>
<evidence type="ECO:0000256" key="5">
    <source>
        <dbReference type="SAM" id="Phobius"/>
    </source>
</evidence>
<keyword evidence="4 5" id="KW-0472">Membrane</keyword>
<dbReference type="Pfam" id="PF04193">
    <property type="entry name" value="PQ-loop"/>
    <property type="match status" value="1"/>
</dbReference>
<dbReference type="EMBL" id="MU004231">
    <property type="protein sequence ID" value="KAF2673014.1"/>
    <property type="molecule type" value="Genomic_DNA"/>
</dbReference>
<dbReference type="GO" id="GO:0016020">
    <property type="term" value="C:membrane"/>
    <property type="evidence" value="ECO:0007669"/>
    <property type="project" value="UniProtKB-SubCell"/>
</dbReference>
<dbReference type="OrthoDB" id="407617at2759"/>
<protein>
    <recommendedName>
        <fullName evidence="8">PQ loop repeat protein</fullName>
    </recommendedName>
</protein>
<keyword evidence="2 5" id="KW-0812">Transmembrane</keyword>
<dbReference type="InterPro" id="IPR006603">
    <property type="entry name" value="PQ-loop_rpt"/>
</dbReference>